<dbReference type="InterPro" id="IPR024079">
    <property type="entry name" value="MetalloPept_cat_dom_sf"/>
</dbReference>
<dbReference type="PRINTS" id="PR00480">
    <property type="entry name" value="ASTACIN"/>
</dbReference>
<dbReference type="GeneID" id="115807260"/>
<evidence type="ECO:0000313" key="6">
    <source>
        <dbReference type="RefSeq" id="XP_030623991.1"/>
    </source>
</evidence>
<dbReference type="Proteomes" id="UP000504632">
    <property type="component" value="Chromosome 3"/>
</dbReference>
<keyword evidence="1 2" id="KW-0479">Metal-binding</keyword>
<dbReference type="InterPro" id="IPR001506">
    <property type="entry name" value="Peptidase_M12A"/>
</dbReference>
<dbReference type="InterPro" id="IPR034035">
    <property type="entry name" value="Astacin-like_dom"/>
</dbReference>
<accession>A0A6J2UY58</accession>
<dbReference type="RefSeq" id="XP_030623991.1">
    <property type="nucleotide sequence ID" value="XM_030768131.1"/>
</dbReference>
<dbReference type="PANTHER" id="PTHR10127:SF870">
    <property type="entry name" value="METALLOENDOPEPTIDASE"/>
    <property type="match status" value="1"/>
</dbReference>
<keyword evidence="5" id="KW-1185">Reference proteome</keyword>
<feature type="compositionally biased region" description="Basic and acidic residues" evidence="3">
    <location>
        <begin position="284"/>
        <end position="310"/>
    </location>
</feature>
<dbReference type="PROSITE" id="PS51864">
    <property type="entry name" value="ASTACIN"/>
    <property type="match status" value="1"/>
</dbReference>
<organism evidence="5 6">
    <name type="scientific">Chanos chanos</name>
    <name type="common">Milkfish</name>
    <name type="synonym">Mugil chanos</name>
    <dbReference type="NCBI Taxonomy" id="29144"/>
    <lineage>
        <taxon>Eukaryota</taxon>
        <taxon>Metazoa</taxon>
        <taxon>Chordata</taxon>
        <taxon>Craniata</taxon>
        <taxon>Vertebrata</taxon>
        <taxon>Euteleostomi</taxon>
        <taxon>Actinopterygii</taxon>
        <taxon>Neopterygii</taxon>
        <taxon>Teleostei</taxon>
        <taxon>Ostariophysi</taxon>
        <taxon>Gonorynchiformes</taxon>
        <taxon>Chanidae</taxon>
        <taxon>Chanos</taxon>
    </lineage>
</organism>
<feature type="region of interest" description="Disordered" evidence="3">
    <location>
        <begin position="282"/>
        <end position="310"/>
    </location>
</feature>
<keyword evidence="1 2" id="KW-0482">Metalloprotease</keyword>
<dbReference type="SMART" id="SM00235">
    <property type="entry name" value="ZnMc"/>
    <property type="match status" value="1"/>
</dbReference>
<evidence type="ECO:0000313" key="5">
    <source>
        <dbReference type="Proteomes" id="UP000504632"/>
    </source>
</evidence>
<keyword evidence="1 2" id="KW-0378">Hydrolase</keyword>
<dbReference type="Gene3D" id="3.40.390.10">
    <property type="entry name" value="Collagenase (Catalytic Domain)"/>
    <property type="match status" value="1"/>
</dbReference>
<gene>
    <name evidence="6" type="primary">LOC115807260</name>
</gene>
<feature type="binding site" evidence="1">
    <location>
        <position position="174"/>
    </location>
    <ligand>
        <name>Zn(2+)</name>
        <dbReference type="ChEBI" id="CHEBI:29105"/>
        <note>catalytic</note>
    </ligand>
</feature>
<feature type="domain" description="Peptidase M12A" evidence="4">
    <location>
        <begin position="75"/>
        <end position="263"/>
    </location>
</feature>
<evidence type="ECO:0000256" key="1">
    <source>
        <dbReference type="PROSITE-ProRule" id="PRU01211"/>
    </source>
</evidence>
<dbReference type="GO" id="GO:0006508">
    <property type="term" value="P:proteolysis"/>
    <property type="evidence" value="ECO:0007669"/>
    <property type="project" value="UniProtKB-KW"/>
</dbReference>
<dbReference type="InParanoid" id="A0A6J2UY58"/>
<feature type="active site" evidence="1">
    <location>
        <position position="165"/>
    </location>
</feature>
<keyword evidence="1 2" id="KW-0862">Zinc</keyword>
<dbReference type="InterPro" id="IPR006026">
    <property type="entry name" value="Peptidase_Metallo"/>
</dbReference>
<feature type="binding site" evidence="1">
    <location>
        <position position="168"/>
    </location>
    <ligand>
        <name>Zn(2+)</name>
        <dbReference type="ChEBI" id="CHEBI:29105"/>
        <note>catalytic</note>
    </ligand>
</feature>
<name>A0A6J2UY58_CHACN</name>
<proteinExistence type="predicted"/>
<dbReference type="EC" id="3.4.24.-" evidence="2"/>
<dbReference type="AlphaFoldDB" id="A0A6J2UY58"/>
<evidence type="ECO:0000256" key="2">
    <source>
        <dbReference type="RuleBase" id="RU361183"/>
    </source>
</evidence>
<dbReference type="PANTHER" id="PTHR10127">
    <property type="entry name" value="DISCOIDIN, CUB, EGF, LAMININ , AND ZINC METALLOPROTEASE DOMAIN CONTAINING"/>
    <property type="match status" value="1"/>
</dbReference>
<dbReference type="GO" id="GO:0008270">
    <property type="term" value="F:zinc ion binding"/>
    <property type="evidence" value="ECO:0007669"/>
    <property type="project" value="UniProtKB-UniRule"/>
</dbReference>
<reference evidence="6" key="1">
    <citation type="submission" date="2025-08" db="UniProtKB">
        <authorList>
            <consortium name="RefSeq"/>
        </authorList>
    </citation>
    <scope>IDENTIFICATION</scope>
</reference>
<dbReference type="OrthoDB" id="291007at2759"/>
<protein>
    <recommendedName>
        <fullName evidence="2">Metalloendopeptidase</fullName>
        <ecNumber evidence="2">3.4.24.-</ecNumber>
    </recommendedName>
</protein>
<feature type="binding site" evidence="1">
    <location>
        <position position="164"/>
    </location>
    <ligand>
        <name>Zn(2+)</name>
        <dbReference type="ChEBI" id="CHEBI:29105"/>
        <note>catalytic</note>
    </ligand>
</feature>
<comment type="cofactor">
    <cofactor evidence="1 2">
        <name>Zn(2+)</name>
        <dbReference type="ChEBI" id="CHEBI:29105"/>
    </cofactor>
    <text evidence="1 2">Binds 1 zinc ion per subunit.</text>
</comment>
<sequence length="310" mass="35762">MSYRMKVPVEASDSILQAEEVPLKEQPKNCTTPCKDGRKHVKLPPFMKPSGETLEEFDPDVAAQEGDILVPEDRNAVKTLWKKKGHHVPVPYLISDDLRHRTNEILEAFKMISERTCIKFHRRTSESDYLWIIPGRGCASYVGFQGHAQSVYFAQSCSVGNLCHELLHALGLHHEHTRTDRDDYITVHWDSVINGKENNFLVKNGDTLNLPYDLDSIMHYGKYYFSSDYQPTIVPKRKPAHIGQRTHLSELDVERLRRLYRCGTLNKSLYMDSGHQKLQHMKHVGKDRNGKHQRARGHDTTHIRNVTKTD</sequence>
<comment type="caution">
    <text evidence="1">Lacks conserved residue(s) required for the propagation of feature annotation.</text>
</comment>
<evidence type="ECO:0000256" key="3">
    <source>
        <dbReference type="SAM" id="MobiDB-lite"/>
    </source>
</evidence>
<dbReference type="CDD" id="cd04280">
    <property type="entry name" value="ZnMc_astacin_like"/>
    <property type="match status" value="1"/>
</dbReference>
<evidence type="ECO:0000259" key="4">
    <source>
        <dbReference type="PROSITE" id="PS51864"/>
    </source>
</evidence>
<dbReference type="GO" id="GO:0004222">
    <property type="term" value="F:metalloendopeptidase activity"/>
    <property type="evidence" value="ECO:0007669"/>
    <property type="project" value="UniProtKB-UniRule"/>
</dbReference>
<dbReference type="Pfam" id="PF01400">
    <property type="entry name" value="Astacin"/>
    <property type="match status" value="1"/>
</dbReference>
<dbReference type="SUPFAM" id="SSF55486">
    <property type="entry name" value="Metalloproteases ('zincins'), catalytic domain"/>
    <property type="match status" value="1"/>
</dbReference>
<keyword evidence="1 2" id="KW-0645">Protease</keyword>